<dbReference type="Pfam" id="PF00534">
    <property type="entry name" value="Glycos_transf_1"/>
    <property type="match status" value="1"/>
</dbReference>
<dbReference type="GO" id="GO:0009103">
    <property type="term" value="P:lipopolysaccharide biosynthetic process"/>
    <property type="evidence" value="ECO:0007669"/>
    <property type="project" value="TreeGrafter"/>
</dbReference>
<dbReference type="Gene3D" id="3.40.50.2000">
    <property type="entry name" value="Glycogen Phosphorylase B"/>
    <property type="match status" value="2"/>
</dbReference>
<dbReference type="CDD" id="cd03809">
    <property type="entry name" value="GT4_MtfB-like"/>
    <property type="match status" value="1"/>
</dbReference>
<dbReference type="Pfam" id="PF13439">
    <property type="entry name" value="Glyco_transf_4"/>
    <property type="match status" value="1"/>
</dbReference>
<evidence type="ECO:0000256" key="1">
    <source>
        <dbReference type="ARBA" id="ARBA00022679"/>
    </source>
</evidence>
<proteinExistence type="predicted"/>
<sequence>MKIGFEAQLLLDRHKTGIGWCAVNLIQNLVSMEGHNDYQMHYFSLGKSPELLVEMKQYEDLGIMLKPCKWFRFVLYKLIWPFVPVPYSLFFGRECDVTQFFNFFVPPGVKGKTVTIVHDMAYKACPETVKSRTRHWLNLVLKKSCNRADIIVTVSQFSKDELVRYLGVPKEKIRVMHLGVDQSKFSNHQSRERIDAVREKYHIKERYYLYLGTIEPRKNIKRLLEAYGRLHDKMPNAPQLVLAGGRGWLCDDIYETAKALDLGDDILFTGYVEEGEAPVLLAGAMAFLFPSLYEGFGIPPLEAMACGTPVLSADKASLPEVLGDAALLINPESVDEICMGMERLAVDGALRSELSRKGSERVKIYTWERSAHILKGIYEELVTLEERHAVV</sequence>
<gene>
    <name evidence="4" type="ORF">DW839_06105</name>
</gene>
<dbReference type="RefSeq" id="WP_119204684.1">
    <property type="nucleotide sequence ID" value="NZ_BAABXO010000002.1"/>
</dbReference>
<dbReference type="FunFam" id="3.40.50.2000:FF:000119">
    <property type="entry name" value="Glycosyl transferase group 1"/>
    <property type="match status" value="1"/>
</dbReference>
<evidence type="ECO:0000259" key="3">
    <source>
        <dbReference type="Pfam" id="PF13439"/>
    </source>
</evidence>
<evidence type="ECO:0000259" key="2">
    <source>
        <dbReference type="Pfam" id="PF00534"/>
    </source>
</evidence>
<name>A0A414AYI7_9FIRM</name>
<dbReference type="PANTHER" id="PTHR46401:SF2">
    <property type="entry name" value="GLYCOSYLTRANSFERASE WBBK-RELATED"/>
    <property type="match status" value="1"/>
</dbReference>
<feature type="domain" description="Glycosyltransferase subfamily 4-like N-terminal" evidence="3">
    <location>
        <begin position="17"/>
        <end position="182"/>
    </location>
</feature>
<reference evidence="4 5" key="1">
    <citation type="submission" date="2018-08" db="EMBL/GenBank/DDBJ databases">
        <title>A genome reference for cultivated species of the human gut microbiota.</title>
        <authorList>
            <person name="Zou Y."/>
            <person name="Xue W."/>
            <person name="Luo G."/>
        </authorList>
    </citation>
    <scope>NUCLEOTIDE SEQUENCE [LARGE SCALE GENOMIC DNA]</scope>
    <source>
        <strain evidence="4 5">AM35-14</strain>
    </source>
</reference>
<organism evidence="4 5">
    <name type="scientific">Enterocloster bolteae</name>
    <dbReference type="NCBI Taxonomy" id="208479"/>
    <lineage>
        <taxon>Bacteria</taxon>
        <taxon>Bacillati</taxon>
        <taxon>Bacillota</taxon>
        <taxon>Clostridia</taxon>
        <taxon>Lachnospirales</taxon>
        <taxon>Lachnospiraceae</taxon>
        <taxon>Enterocloster</taxon>
    </lineage>
</organism>
<evidence type="ECO:0000313" key="5">
    <source>
        <dbReference type="Proteomes" id="UP000283975"/>
    </source>
</evidence>
<comment type="caution">
    <text evidence="4">The sequence shown here is derived from an EMBL/GenBank/DDBJ whole genome shotgun (WGS) entry which is preliminary data.</text>
</comment>
<dbReference type="InterPro" id="IPR001296">
    <property type="entry name" value="Glyco_trans_1"/>
</dbReference>
<dbReference type="EMBL" id="QSHZ01000005">
    <property type="protein sequence ID" value="RHC57287.1"/>
    <property type="molecule type" value="Genomic_DNA"/>
</dbReference>
<dbReference type="Proteomes" id="UP000283975">
    <property type="component" value="Unassembled WGS sequence"/>
</dbReference>
<dbReference type="PANTHER" id="PTHR46401">
    <property type="entry name" value="GLYCOSYLTRANSFERASE WBBK-RELATED"/>
    <property type="match status" value="1"/>
</dbReference>
<feature type="domain" description="Glycosyl transferase family 1" evidence="2">
    <location>
        <begin position="199"/>
        <end position="360"/>
    </location>
</feature>
<dbReference type="AlphaFoldDB" id="A0A414AYI7"/>
<dbReference type="GO" id="GO:0016757">
    <property type="term" value="F:glycosyltransferase activity"/>
    <property type="evidence" value="ECO:0007669"/>
    <property type="project" value="InterPro"/>
</dbReference>
<dbReference type="SUPFAM" id="SSF53756">
    <property type="entry name" value="UDP-Glycosyltransferase/glycogen phosphorylase"/>
    <property type="match status" value="1"/>
</dbReference>
<keyword evidence="1 4" id="KW-0808">Transferase</keyword>
<dbReference type="InterPro" id="IPR028098">
    <property type="entry name" value="Glyco_trans_4-like_N"/>
</dbReference>
<protein>
    <submittedName>
        <fullName evidence="4">Glycosyltransferase family 1 protein</fullName>
    </submittedName>
</protein>
<evidence type="ECO:0000313" key="4">
    <source>
        <dbReference type="EMBL" id="RHC57287.1"/>
    </source>
</evidence>
<accession>A0A414AYI7</accession>